<dbReference type="GO" id="GO:0006811">
    <property type="term" value="P:monoatomic ion transport"/>
    <property type="evidence" value="ECO:0007669"/>
    <property type="project" value="UniProtKB-KW"/>
</dbReference>
<keyword evidence="8" id="KW-0868">Chloride</keyword>
<evidence type="ECO:0008006" key="12">
    <source>
        <dbReference type="Google" id="ProtNLM"/>
    </source>
</evidence>
<accession>A0ABD2MXD5</accession>
<dbReference type="PANTHER" id="PTHR45720">
    <property type="entry name" value="CHLORIDE CHANNEL PROTEIN 2"/>
    <property type="match status" value="1"/>
</dbReference>
<keyword evidence="7 9" id="KW-0472">Membrane</keyword>
<keyword evidence="6" id="KW-0406">Ion transport</keyword>
<dbReference type="InterPro" id="IPR001807">
    <property type="entry name" value="ClC"/>
</dbReference>
<gene>
    <name evidence="10" type="ORF">HHI36_021516</name>
</gene>
<evidence type="ECO:0000256" key="6">
    <source>
        <dbReference type="ARBA" id="ARBA00023065"/>
    </source>
</evidence>
<evidence type="ECO:0000256" key="8">
    <source>
        <dbReference type="ARBA" id="ARBA00023214"/>
    </source>
</evidence>
<keyword evidence="11" id="KW-1185">Reference proteome</keyword>
<dbReference type="SUPFAM" id="SSF54631">
    <property type="entry name" value="CBS-domain pair"/>
    <property type="match status" value="1"/>
</dbReference>
<feature type="transmembrane region" description="Helical" evidence="9">
    <location>
        <begin position="88"/>
        <end position="110"/>
    </location>
</feature>
<protein>
    <recommendedName>
        <fullName evidence="12">Chloride channel protein</fullName>
    </recommendedName>
</protein>
<reference evidence="10 11" key="1">
    <citation type="journal article" date="2021" name="BMC Biol.">
        <title>Horizontally acquired antibacterial genes associated with adaptive radiation of ladybird beetles.</title>
        <authorList>
            <person name="Li H.S."/>
            <person name="Tang X.F."/>
            <person name="Huang Y.H."/>
            <person name="Xu Z.Y."/>
            <person name="Chen M.L."/>
            <person name="Du X.Y."/>
            <person name="Qiu B.Y."/>
            <person name="Chen P.T."/>
            <person name="Zhang W."/>
            <person name="Slipinski A."/>
            <person name="Escalona H.E."/>
            <person name="Waterhouse R.M."/>
            <person name="Zwick A."/>
            <person name="Pang H."/>
        </authorList>
    </citation>
    <scope>NUCLEOTIDE SEQUENCE [LARGE SCALE GENOMIC DNA]</scope>
    <source>
        <strain evidence="10">SYSU2018</strain>
    </source>
</reference>
<organism evidence="10 11">
    <name type="scientific">Cryptolaemus montrouzieri</name>
    <dbReference type="NCBI Taxonomy" id="559131"/>
    <lineage>
        <taxon>Eukaryota</taxon>
        <taxon>Metazoa</taxon>
        <taxon>Ecdysozoa</taxon>
        <taxon>Arthropoda</taxon>
        <taxon>Hexapoda</taxon>
        <taxon>Insecta</taxon>
        <taxon>Pterygota</taxon>
        <taxon>Neoptera</taxon>
        <taxon>Endopterygota</taxon>
        <taxon>Coleoptera</taxon>
        <taxon>Polyphaga</taxon>
        <taxon>Cucujiformia</taxon>
        <taxon>Coccinelloidea</taxon>
        <taxon>Coccinellidae</taxon>
        <taxon>Scymninae</taxon>
        <taxon>Scymnini</taxon>
        <taxon>Cryptolaemus</taxon>
    </lineage>
</organism>
<sequence>MRIKRRAKLPNNQLFDSQYLSVQTDDNYEKTYIKQLKQFAKHEIQQAKQEQKTEGKLKRKELNTYQGKWFRRLSFLWHHTIGRVGEDWVFLAFLGFIMALISYGIDKLVLFLSNSRMYLYKLSTTMSVRYFGWILLPFFLIMFNVGFVQLVGPQSAGSGLPELKTILRGVVLKEYLTFRVLVAKILGIACTIGSGMPLGKEGPLVHMSSIVTTLYGSLISKLRCFDIEETRKTEMLAAACAVGVATTFAAPIGGVLFSIEVTTAYFAVRNYFRGFFAAVCGAITYRLLSVWIDGLKTYTPVFKTNFLVDLPFDPQELIVFGLMGVVCGFGGALYCWCHRNYVLFTKRNKFIKWLNGFCRFIYPGFVVLAVSSITFPPGIGRYLAGHLPPKGHVDNLFANFTWMSGNLTRKQEIILDNWRTDRTGPYLHLLSFMGFMFLISIFASTMPVPNGTFIPTFRFGAAFGRIIGELMATWFPDGFFYGGRNVHALPGGYATVGAAAFTGAVTQTVSVAVIVFEMTGQICHAIPILIAVLISVGISTNLGPSCYNNVIIIKKLPYLPDLIPSVSNMYAICVEDFMVADIKYVHFEMTYFELETLLRENPKLKVFPIVANADNKILLGSIKRNELMSLLEEQTGRKKRLQYIFNRHFENESIKIENKKKVEEITNADNRLSTYDNPVLQHSESIPGIFEDHFALNDTTEEYSNQGETRPYGFIFRKIPRTNSTLKSLLGDSRKPFIVPSKGRTLRLHQPIRDMSRKERNKWEEEQKASLVDFTTSLIDPAPFQLVERTSLLKVHYLFSMMGLNLAYVTAIGKLVGVVSLKELREAIEDVNSGKLSHGPLAADNLYIGVKDSNFQVHV</sequence>
<dbReference type="EMBL" id="JABFTP020000042">
    <property type="protein sequence ID" value="KAL3271015.1"/>
    <property type="molecule type" value="Genomic_DNA"/>
</dbReference>
<feature type="transmembrane region" description="Helical" evidence="9">
    <location>
        <begin position="522"/>
        <end position="542"/>
    </location>
</feature>
<dbReference type="SUPFAM" id="SSF81340">
    <property type="entry name" value="Clc chloride channel"/>
    <property type="match status" value="1"/>
</dbReference>
<dbReference type="PANTHER" id="PTHR45720:SF10">
    <property type="entry name" value="CHLORIDE CHANNEL PROTEIN 2"/>
    <property type="match status" value="1"/>
</dbReference>
<evidence type="ECO:0000256" key="3">
    <source>
        <dbReference type="ARBA" id="ARBA00022692"/>
    </source>
</evidence>
<feature type="transmembrane region" description="Helical" evidence="9">
    <location>
        <begin position="235"/>
        <end position="259"/>
    </location>
</feature>
<keyword evidence="5 9" id="KW-1133">Transmembrane helix</keyword>
<evidence type="ECO:0000256" key="7">
    <source>
        <dbReference type="ARBA" id="ARBA00023136"/>
    </source>
</evidence>
<evidence type="ECO:0000256" key="2">
    <source>
        <dbReference type="ARBA" id="ARBA00022448"/>
    </source>
</evidence>
<keyword evidence="3 9" id="KW-0812">Transmembrane</keyword>
<name>A0ABD2MXD5_9CUCU</name>
<evidence type="ECO:0000256" key="9">
    <source>
        <dbReference type="SAM" id="Phobius"/>
    </source>
</evidence>
<dbReference type="InterPro" id="IPR046342">
    <property type="entry name" value="CBS_dom_sf"/>
</dbReference>
<dbReference type="GO" id="GO:0016020">
    <property type="term" value="C:membrane"/>
    <property type="evidence" value="ECO:0007669"/>
    <property type="project" value="UniProtKB-SubCell"/>
</dbReference>
<dbReference type="Gene3D" id="1.10.3080.10">
    <property type="entry name" value="Clc chloride channel"/>
    <property type="match status" value="1"/>
</dbReference>
<feature type="transmembrane region" description="Helical" evidence="9">
    <location>
        <begin position="130"/>
        <end position="151"/>
    </location>
</feature>
<comment type="subcellular location">
    <subcellularLocation>
        <location evidence="1">Membrane</location>
        <topology evidence="1">Multi-pass membrane protein</topology>
    </subcellularLocation>
</comment>
<feature type="transmembrane region" description="Helical" evidence="9">
    <location>
        <begin position="317"/>
        <end position="336"/>
    </location>
</feature>
<dbReference type="Gene3D" id="3.10.580.10">
    <property type="entry name" value="CBS-domain"/>
    <property type="match status" value="2"/>
</dbReference>
<evidence type="ECO:0000313" key="10">
    <source>
        <dbReference type="EMBL" id="KAL3271015.1"/>
    </source>
</evidence>
<feature type="transmembrane region" description="Helical" evidence="9">
    <location>
        <begin position="357"/>
        <end position="379"/>
    </location>
</feature>
<evidence type="ECO:0000256" key="1">
    <source>
        <dbReference type="ARBA" id="ARBA00004141"/>
    </source>
</evidence>
<dbReference type="PRINTS" id="PR00762">
    <property type="entry name" value="CLCHANNEL"/>
</dbReference>
<keyword evidence="4" id="KW-0677">Repeat</keyword>
<feature type="transmembrane region" description="Helical" evidence="9">
    <location>
        <begin position="176"/>
        <end position="198"/>
    </location>
</feature>
<dbReference type="AlphaFoldDB" id="A0ABD2MXD5"/>
<feature type="transmembrane region" description="Helical" evidence="9">
    <location>
        <begin position="495"/>
        <end position="515"/>
    </location>
</feature>
<evidence type="ECO:0000313" key="11">
    <source>
        <dbReference type="Proteomes" id="UP001516400"/>
    </source>
</evidence>
<feature type="transmembrane region" description="Helical" evidence="9">
    <location>
        <begin position="271"/>
        <end position="292"/>
    </location>
</feature>
<proteinExistence type="predicted"/>
<dbReference type="CDD" id="cd03683">
    <property type="entry name" value="ClC_1_like"/>
    <property type="match status" value="1"/>
</dbReference>
<dbReference type="FunFam" id="3.10.580.10:FF:000032">
    <property type="entry name" value="Chloride channel protein"/>
    <property type="match status" value="1"/>
</dbReference>
<feature type="transmembrane region" description="Helical" evidence="9">
    <location>
        <begin position="426"/>
        <end position="445"/>
    </location>
</feature>
<comment type="caution">
    <text evidence="10">The sequence shown here is derived from an EMBL/GenBank/DDBJ whole genome shotgun (WGS) entry which is preliminary data.</text>
</comment>
<evidence type="ECO:0000256" key="4">
    <source>
        <dbReference type="ARBA" id="ARBA00022737"/>
    </source>
</evidence>
<dbReference type="Pfam" id="PF00654">
    <property type="entry name" value="Voltage_CLC"/>
    <property type="match status" value="1"/>
</dbReference>
<dbReference type="Proteomes" id="UP001516400">
    <property type="component" value="Unassembled WGS sequence"/>
</dbReference>
<keyword evidence="2" id="KW-0813">Transport</keyword>
<evidence type="ECO:0000256" key="5">
    <source>
        <dbReference type="ARBA" id="ARBA00022989"/>
    </source>
</evidence>
<dbReference type="InterPro" id="IPR014743">
    <property type="entry name" value="Cl-channel_core"/>
</dbReference>
<feature type="transmembrane region" description="Helical" evidence="9">
    <location>
        <begin position="457"/>
        <end position="475"/>
    </location>
</feature>
<dbReference type="InterPro" id="IPR050970">
    <property type="entry name" value="Cl_channel_volt-gated"/>
</dbReference>